<dbReference type="EMBL" id="CP001696">
    <property type="protein sequence ID" value="ACV24420.1"/>
    <property type="molecule type" value="Genomic_DNA"/>
</dbReference>
<dbReference type="HOGENOM" id="CLU_3020977_0_0_2"/>
<evidence type="ECO:0000256" key="1">
    <source>
        <dbReference type="SAM" id="Phobius"/>
    </source>
</evidence>
<dbReference type="KEGG" id="mfe:Mefer_0599"/>
<feature type="transmembrane region" description="Helical" evidence="1">
    <location>
        <begin position="33"/>
        <end position="50"/>
    </location>
</feature>
<gene>
    <name evidence="2" type="ordered locus">Mefer_0599</name>
</gene>
<keyword evidence="1" id="KW-0812">Transmembrane</keyword>
<keyword evidence="1" id="KW-1133">Transmembrane helix</keyword>
<protein>
    <submittedName>
        <fullName evidence="2">Uncharacterized protein</fullName>
    </submittedName>
</protein>
<evidence type="ECO:0000313" key="2">
    <source>
        <dbReference type="EMBL" id="ACV24420.1"/>
    </source>
</evidence>
<name>C7P788_METFA</name>
<keyword evidence="1" id="KW-0472">Membrane</keyword>
<proteinExistence type="predicted"/>
<dbReference type="STRING" id="573064.Mefer_0599"/>
<dbReference type="AlphaFoldDB" id="C7P788"/>
<sequence>MADKTTTMTNKENSRDICPLLDFIDIILSPKRFAKFIIGCKLFIIYLIFFNDGDS</sequence>
<reference evidence="2" key="1">
    <citation type="submission" date="2009-08" db="EMBL/GenBank/DDBJ databases">
        <title>Complete sequence of chromosome of Methanocaldococcus fervens AG86.</title>
        <authorList>
            <consortium name="US DOE Joint Genome Institute"/>
            <person name="Lucas S."/>
            <person name="Copeland A."/>
            <person name="Lapidus A."/>
            <person name="Glavina del Rio T."/>
            <person name="Tice H."/>
            <person name="Bruce D."/>
            <person name="Goodwin L."/>
            <person name="Pitluck S."/>
            <person name="Chertkov O."/>
            <person name="Detter J.C."/>
            <person name="Han C."/>
            <person name="Tapia R."/>
            <person name="Larimer F."/>
            <person name="Land M."/>
            <person name="Hauser L."/>
            <person name="Kyrpides N."/>
            <person name="Ovchinnikova G."/>
            <person name="Lupa-Sieprawska M."/>
            <person name="Whitman W.B."/>
        </authorList>
    </citation>
    <scope>NUCLEOTIDE SEQUENCE [LARGE SCALE GENOMIC DNA]</scope>
    <source>
        <strain evidence="2">AG86</strain>
    </source>
</reference>
<accession>C7P788</accession>
<evidence type="ECO:0000313" key="3">
    <source>
        <dbReference type="Proteomes" id="UP000001495"/>
    </source>
</evidence>
<organism evidence="2 3">
    <name type="scientific">Methanocaldococcus fervens (strain DSM 4213 / JCM 15782 / AG86)</name>
    <name type="common">Methanococcus fervens</name>
    <dbReference type="NCBI Taxonomy" id="573064"/>
    <lineage>
        <taxon>Archaea</taxon>
        <taxon>Methanobacteriati</taxon>
        <taxon>Methanobacteriota</taxon>
        <taxon>Methanomada group</taxon>
        <taxon>Methanococci</taxon>
        <taxon>Methanococcales</taxon>
        <taxon>Methanocaldococcaceae</taxon>
        <taxon>Methanocaldococcus</taxon>
    </lineage>
</organism>
<dbReference type="Proteomes" id="UP000001495">
    <property type="component" value="Chromosome"/>
</dbReference>
<keyword evidence="3" id="KW-1185">Reference proteome</keyword>